<dbReference type="AlphaFoldDB" id="A0AAD9NYD7"/>
<evidence type="ECO:0000256" key="7">
    <source>
        <dbReference type="ARBA" id="ARBA00022839"/>
    </source>
</evidence>
<dbReference type="GO" id="GO:0046872">
    <property type="term" value="F:metal ion binding"/>
    <property type="evidence" value="ECO:0007669"/>
    <property type="project" value="UniProtKB-KW"/>
</dbReference>
<dbReference type="InterPro" id="IPR012337">
    <property type="entry name" value="RNaseH-like_sf"/>
</dbReference>
<comment type="catalytic activity">
    <reaction evidence="1">
        <text>Exonucleolytic cleavage of poly(A) to 5'-AMP.</text>
        <dbReference type="EC" id="3.1.13.4"/>
    </reaction>
</comment>
<evidence type="ECO:0000256" key="8">
    <source>
        <dbReference type="ARBA" id="ARBA00023242"/>
    </source>
</evidence>
<reference evidence="10" key="1">
    <citation type="journal article" date="2023" name="Mol. Biol. Evol.">
        <title>Third-Generation Sequencing Reveals the Adaptive Role of the Epigenome in Three Deep-Sea Polychaetes.</title>
        <authorList>
            <person name="Perez M."/>
            <person name="Aroh O."/>
            <person name="Sun Y."/>
            <person name="Lan Y."/>
            <person name="Juniper S.K."/>
            <person name="Young C.R."/>
            <person name="Angers B."/>
            <person name="Qian P.Y."/>
        </authorList>
    </citation>
    <scope>NUCLEOTIDE SEQUENCE</scope>
    <source>
        <strain evidence="10">R07B-5</strain>
    </source>
</reference>
<keyword evidence="11" id="KW-1185">Reference proteome</keyword>
<evidence type="ECO:0000313" key="10">
    <source>
        <dbReference type="EMBL" id="KAK2184756.1"/>
    </source>
</evidence>
<dbReference type="InterPro" id="IPR013520">
    <property type="entry name" value="Ribonucl_H"/>
</dbReference>
<keyword evidence="5" id="KW-0479">Metal-binding</keyword>
<gene>
    <name evidence="10" type="ORF">NP493_254g03005</name>
</gene>
<evidence type="ECO:0000259" key="9">
    <source>
        <dbReference type="SMART" id="SM00479"/>
    </source>
</evidence>
<dbReference type="Proteomes" id="UP001209878">
    <property type="component" value="Unassembled WGS sequence"/>
</dbReference>
<evidence type="ECO:0000256" key="1">
    <source>
        <dbReference type="ARBA" id="ARBA00001663"/>
    </source>
</evidence>
<name>A0AAD9NYD7_RIDPI</name>
<dbReference type="GO" id="GO:0031251">
    <property type="term" value="C:PAN complex"/>
    <property type="evidence" value="ECO:0007669"/>
    <property type="project" value="TreeGrafter"/>
</dbReference>
<dbReference type="PANTHER" id="PTHR15728">
    <property type="entry name" value="DEADENYLATION COMPLEX CATALYTIC SUBUNIT PAN2"/>
    <property type="match status" value="1"/>
</dbReference>
<evidence type="ECO:0000256" key="3">
    <source>
        <dbReference type="ARBA" id="ARBA00022664"/>
    </source>
</evidence>
<keyword evidence="7" id="KW-0269">Exonuclease</keyword>
<dbReference type="InterPro" id="IPR036397">
    <property type="entry name" value="RNaseH_sf"/>
</dbReference>
<proteinExistence type="predicted"/>
<dbReference type="EMBL" id="JAODUO010000254">
    <property type="protein sequence ID" value="KAK2184756.1"/>
    <property type="molecule type" value="Genomic_DNA"/>
</dbReference>
<dbReference type="GO" id="GO:0003676">
    <property type="term" value="F:nucleic acid binding"/>
    <property type="evidence" value="ECO:0007669"/>
    <property type="project" value="InterPro"/>
</dbReference>
<organism evidence="10 11">
    <name type="scientific">Ridgeia piscesae</name>
    <name type="common">Tubeworm</name>
    <dbReference type="NCBI Taxonomy" id="27915"/>
    <lineage>
        <taxon>Eukaryota</taxon>
        <taxon>Metazoa</taxon>
        <taxon>Spiralia</taxon>
        <taxon>Lophotrochozoa</taxon>
        <taxon>Annelida</taxon>
        <taxon>Polychaeta</taxon>
        <taxon>Sedentaria</taxon>
        <taxon>Canalipalpata</taxon>
        <taxon>Sabellida</taxon>
        <taxon>Siboglinidae</taxon>
        <taxon>Ridgeia</taxon>
    </lineage>
</organism>
<dbReference type="CDD" id="cd06143">
    <property type="entry name" value="PAN2_exo"/>
    <property type="match status" value="1"/>
</dbReference>
<dbReference type="GO" id="GO:0000932">
    <property type="term" value="C:P-body"/>
    <property type="evidence" value="ECO:0007669"/>
    <property type="project" value="TreeGrafter"/>
</dbReference>
<dbReference type="SUPFAM" id="SSF53098">
    <property type="entry name" value="Ribonuclease H-like"/>
    <property type="match status" value="1"/>
</dbReference>
<keyword evidence="8" id="KW-0539">Nucleus</keyword>
<sequence>MYQQEPVSFNLDWKVPCVIYFARRNITKLYDLKVTNPITSEVLYATSSLVNTPRRMNMMFMPLDEGEKLSACSVVGIDAEFVTLNQEEAELRSDGTRSTIKPSQMSVARISVVRGKGELMGEPFIDDYISTSEQVVDYLTQFSGIQPGDLDAAISSKHLTTLKATYLKLRHLADAGVIFVGHGLKKDFRVINMIVAKEQVTDTVDLFHLPRQRRISLKFLAWYFLGINIQSTSHDSIEDARTALKLYHKYKELIAEGKEVQAAIKEMYEKGRALQWKIPEEDTDQSQGSVAKKDII</sequence>
<dbReference type="GO" id="GO:0000289">
    <property type="term" value="P:nuclear-transcribed mRNA poly(A) tail shortening"/>
    <property type="evidence" value="ECO:0007669"/>
    <property type="project" value="TreeGrafter"/>
</dbReference>
<dbReference type="FunFam" id="3.30.420.10:FF:000011">
    <property type="entry name" value="PAN2-PAN3 deadenylation complex catalytic subunit PAN2"/>
    <property type="match status" value="1"/>
</dbReference>
<evidence type="ECO:0000256" key="5">
    <source>
        <dbReference type="ARBA" id="ARBA00022723"/>
    </source>
</evidence>
<keyword evidence="4" id="KW-0540">Nuclease</keyword>
<protein>
    <recommendedName>
        <fullName evidence="9">Exonuclease domain-containing protein</fullName>
    </recommendedName>
</protein>
<dbReference type="GO" id="GO:0006397">
    <property type="term" value="P:mRNA processing"/>
    <property type="evidence" value="ECO:0007669"/>
    <property type="project" value="UniProtKB-KW"/>
</dbReference>
<evidence type="ECO:0000256" key="4">
    <source>
        <dbReference type="ARBA" id="ARBA00022722"/>
    </source>
</evidence>
<dbReference type="SMART" id="SM00479">
    <property type="entry name" value="EXOIII"/>
    <property type="match status" value="1"/>
</dbReference>
<feature type="domain" description="Exonuclease" evidence="9">
    <location>
        <begin position="73"/>
        <end position="256"/>
    </location>
</feature>
<comment type="caution">
    <text evidence="10">The sequence shown here is derived from an EMBL/GenBank/DDBJ whole genome shotgun (WGS) entry which is preliminary data.</text>
</comment>
<dbReference type="GO" id="GO:0004535">
    <property type="term" value="F:poly(A)-specific ribonuclease activity"/>
    <property type="evidence" value="ECO:0007669"/>
    <property type="project" value="UniProtKB-EC"/>
</dbReference>
<evidence type="ECO:0000256" key="6">
    <source>
        <dbReference type="ARBA" id="ARBA00022801"/>
    </source>
</evidence>
<evidence type="ECO:0000256" key="2">
    <source>
        <dbReference type="ARBA" id="ARBA00022490"/>
    </source>
</evidence>
<dbReference type="Gene3D" id="3.30.420.10">
    <property type="entry name" value="Ribonuclease H-like superfamily/Ribonuclease H"/>
    <property type="match status" value="1"/>
</dbReference>
<keyword evidence="3" id="KW-0507">mRNA processing</keyword>
<keyword evidence="2" id="KW-0963">Cytoplasm</keyword>
<accession>A0AAD9NYD7</accession>
<dbReference type="InterPro" id="IPR050785">
    <property type="entry name" value="PAN2-PAN3_catalytic_subunit"/>
</dbReference>
<keyword evidence="6" id="KW-0378">Hydrolase</keyword>
<evidence type="ECO:0000313" key="11">
    <source>
        <dbReference type="Proteomes" id="UP001209878"/>
    </source>
</evidence>
<dbReference type="PANTHER" id="PTHR15728:SF0">
    <property type="entry name" value="PAN2-PAN3 DEADENYLATION COMPLEX CATALYTIC SUBUNIT PAN2"/>
    <property type="match status" value="1"/>
</dbReference>
<dbReference type="Pfam" id="PF00929">
    <property type="entry name" value="RNase_T"/>
    <property type="match status" value="1"/>
</dbReference>